<reference evidence="3 4" key="1">
    <citation type="submission" date="2024-09" db="EMBL/GenBank/DDBJ databases">
        <title>Floridaenema gen nov. (Aerosakkonemataceae, Aerosakkonematales ord. nov., Cyanobacteria) from benthic tropical and subtropical fresh waters, with the description of four new species.</title>
        <authorList>
            <person name="Moretto J.A."/>
            <person name="Berthold D.E."/>
            <person name="Lefler F.W."/>
            <person name="Huang I.-S."/>
            <person name="Laughinghouse H. IV."/>
        </authorList>
    </citation>
    <scope>NUCLEOTIDE SEQUENCE [LARGE SCALE GENOMIC DNA]</scope>
    <source>
        <strain evidence="3 4">BLCC-F46</strain>
    </source>
</reference>
<dbReference type="Proteomes" id="UP001576774">
    <property type="component" value="Unassembled WGS sequence"/>
</dbReference>
<evidence type="ECO:0000313" key="3">
    <source>
        <dbReference type="EMBL" id="MFB2876849.1"/>
    </source>
</evidence>
<keyword evidence="4" id="KW-1185">Reference proteome</keyword>
<accession>A0ABV4X248</accession>
<organism evidence="3 4">
    <name type="scientific">Floridaenema aerugineum BLCC-F46</name>
    <dbReference type="NCBI Taxonomy" id="3153654"/>
    <lineage>
        <taxon>Bacteria</taxon>
        <taxon>Bacillati</taxon>
        <taxon>Cyanobacteriota</taxon>
        <taxon>Cyanophyceae</taxon>
        <taxon>Oscillatoriophycideae</taxon>
        <taxon>Aerosakkonematales</taxon>
        <taxon>Aerosakkonemataceae</taxon>
        <taxon>Floridanema</taxon>
        <taxon>Floridanema aerugineum</taxon>
    </lineage>
</organism>
<dbReference type="RefSeq" id="WP_413269970.1">
    <property type="nucleotide sequence ID" value="NZ_JBHFNQ010000064.1"/>
</dbReference>
<dbReference type="InterPro" id="IPR011990">
    <property type="entry name" value="TPR-like_helical_dom_sf"/>
</dbReference>
<comment type="caution">
    <text evidence="3">The sequence shown here is derived from an EMBL/GenBank/DDBJ whole genome shotgun (WGS) entry which is preliminary data.</text>
</comment>
<protein>
    <submittedName>
        <fullName evidence="3">Uncharacterized protein</fullName>
    </submittedName>
</protein>
<evidence type="ECO:0000256" key="1">
    <source>
        <dbReference type="SAM" id="Coils"/>
    </source>
</evidence>
<dbReference type="Gene3D" id="1.25.40.10">
    <property type="entry name" value="Tetratricopeptide repeat domain"/>
    <property type="match status" value="1"/>
</dbReference>
<sequence length="420" mass="48469">MNQPFDPNNSSNPSVFDPQLHRETQNAVEEYRKAVKEEISKGYESRERNISRTRCDILEERANELKIPKDKADIIKDEELKPYQDIQKNFQKFKLRLREVYKDDIDNISDKKRHELKELKEALKLPDQALALAHLSLGQDLRKEDKLEQALKQVKEAIRIGDQLPEAFIEKGAILQQQGMKLTNILQISQKRSLIKEAIESYEKAQKICEQVDKKEQSNKIKLLIKEIKKIYNDNLLINFVQMLLEMLFVPKLTKNSLEFSSQKDIQEVINRNSDEILSKDKELKKAREEKMMAERPNINNYDLTNAKIGALATTGGYASGVFYDQSANIDYSSKQNLAEVAVEIQQSIAQLQSHGDSLEVAREKIAKDLAKQAQINPILKERLIRWRDSLDYAATNALLGEETVEVFKLFLKLVDKLVN</sequence>
<keyword evidence="1" id="KW-0175">Coiled coil</keyword>
<feature type="compositionally biased region" description="Polar residues" evidence="2">
    <location>
        <begin position="1"/>
        <end position="14"/>
    </location>
</feature>
<evidence type="ECO:0000313" key="4">
    <source>
        <dbReference type="Proteomes" id="UP001576774"/>
    </source>
</evidence>
<feature type="coiled-coil region" evidence="1">
    <location>
        <begin position="195"/>
        <end position="234"/>
    </location>
</feature>
<proteinExistence type="predicted"/>
<dbReference type="SUPFAM" id="SSF48452">
    <property type="entry name" value="TPR-like"/>
    <property type="match status" value="1"/>
</dbReference>
<dbReference type="EMBL" id="JBHFNQ010000064">
    <property type="protein sequence ID" value="MFB2876849.1"/>
    <property type="molecule type" value="Genomic_DNA"/>
</dbReference>
<name>A0ABV4X248_9CYAN</name>
<gene>
    <name evidence="3" type="ORF">ACE1CC_08135</name>
</gene>
<feature type="region of interest" description="Disordered" evidence="2">
    <location>
        <begin position="1"/>
        <end position="24"/>
    </location>
</feature>
<evidence type="ECO:0000256" key="2">
    <source>
        <dbReference type="SAM" id="MobiDB-lite"/>
    </source>
</evidence>